<dbReference type="HOGENOM" id="CLU_1696691_0_0_1"/>
<proteinExistence type="predicted"/>
<protein>
    <submittedName>
        <fullName evidence="1">Uncharacterized protein</fullName>
    </submittedName>
</protein>
<dbReference type="OrthoDB" id="2562681at2759"/>
<evidence type="ECO:0000313" key="2">
    <source>
        <dbReference type="Proteomes" id="UP000011668"/>
    </source>
</evidence>
<sequence>MLANLAGFGFGVKVTTAVFGRGGQSGRTQDQIYYCACICALGGFPRTDYVIIWGVFPTQNGGASRRDDRKLTQSSCSFRMWSDGLRPKVTSELLPYPLYLFFFPHSNMTRTERAAYPRAINKDRWVIGVCFISVVVANKVGYGTALNPVMEWTSP</sequence>
<keyword evidence="2" id="KW-1185">Reference proteome</keyword>
<dbReference type="EMBL" id="AFRT01003862">
    <property type="protein sequence ID" value="ELU36255.1"/>
    <property type="molecule type" value="Genomic_DNA"/>
</dbReference>
<organism evidence="1 2">
    <name type="scientific">Thanatephorus cucumeris (strain AG1-IA)</name>
    <name type="common">Rice sheath blight fungus</name>
    <name type="synonym">Rhizoctonia solani</name>
    <dbReference type="NCBI Taxonomy" id="983506"/>
    <lineage>
        <taxon>Eukaryota</taxon>
        <taxon>Fungi</taxon>
        <taxon>Dikarya</taxon>
        <taxon>Basidiomycota</taxon>
        <taxon>Agaricomycotina</taxon>
        <taxon>Agaricomycetes</taxon>
        <taxon>Cantharellales</taxon>
        <taxon>Ceratobasidiaceae</taxon>
        <taxon>Rhizoctonia</taxon>
        <taxon>Rhizoctonia solani AG-1</taxon>
    </lineage>
</organism>
<accession>L8WE95</accession>
<dbReference type="AlphaFoldDB" id="L8WE95"/>
<dbReference type="Proteomes" id="UP000011668">
    <property type="component" value="Unassembled WGS sequence"/>
</dbReference>
<evidence type="ECO:0000313" key="1">
    <source>
        <dbReference type="EMBL" id="ELU36255.1"/>
    </source>
</evidence>
<name>L8WE95_THACA</name>
<gene>
    <name evidence="1" type="ORF">AG1IA_09715</name>
</gene>
<reference evidence="1 2" key="1">
    <citation type="journal article" date="2013" name="Nat. Commun.">
        <title>The evolution and pathogenic mechanisms of the rice sheath blight pathogen.</title>
        <authorList>
            <person name="Zheng A."/>
            <person name="Lin R."/>
            <person name="Xu L."/>
            <person name="Qin P."/>
            <person name="Tang C."/>
            <person name="Ai P."/>
            <person name="Zhang D."/>
            <person name="Liu Y."/>
            <person name="Sun Z."/>
            <person name="Feng H."/>
            <person name="Wang Y."/>
            <person name="Chen Y."/>
            <person name="Liang X."/>
            <person name="Fu R."/>
            <person name="Li Q."/>
            <person name="Zhang J."/>
            <person name="Yu X."/>
            <person name="Xie Z."/>
            <person name="Ding L."/>
            <person name="Guan P."/>
            <person name="Tang J."/>
            <person name="Liang Y."/>
            <person name="Wang S."/>
            <person name="Deng Q."/>
            <person name="Li S."/>
            <person name="Zhu J."/>
            <person name="Wang L."/>
            <person name="Liu H."/>
            <person name="Li P."/>
        </authorList>
    </citation>
    <scope>NUCLEOTIDE SEQUENCE [LARGE SCALE GENOMIC DNA]</scope>
    <source>
        <strain evidence="2">AG-1 IA</strain>
    </source>
</reference>
<comment type="caution">
    <text evidence="1">The sequence shown here is derived from an EMBL/GenBank/DDBJ whole genome shotgun (WGS) entry which is preliminary data.</text>
</comment>